<dbReference type="GeneID" id="110782832"/>
<evidence type="ECO:0000256" key="1">
    <source>
        <dbReference type="ARBA" id="ARBA00007469"/>
    </source>
</evidence>
<gene>
    <name evidence="10" type="primary">LOC110782832</name>
</gene>
<dbReference type="OrthoDB" id="435754at2759"/>
<evidence type="ECO:0000256" key="2">
    <source>
        <dbReference type="ARBA" id="ARBA00022722"/>
    </source>
</evidence>
<name>A0A9R0I534_SPIOL</name>
<dbReference type="PROSITE" id="PS00531">
    <property type="entry name" value="RNASE_T2_2"/>
    <property type="match status" value="1"/>
</dbReference>
<dbReference type="CDD" id="cd01061">
    <property type="entry name" value="RNase_T2_euk"/>
    <property type="match status" value="1"/>
</dbReference>
<feature type="chain" id="PRO_5040214404" evidence="8">
    <location>
        <begin position="25"/>
        <end position="234"/>
    </location>
</feature>
<dbReference type="PANTHER" id="PTHR11240:SF75">
    <property type="entry name" value="RIBONUCLEASE 3"/>
    <property type="match status" value="1"/>
</dbReference>
<dbReference type="Proteomes" id="UP000813463">
    <property type="component" value="Chromosome 1"/>
</dbReference>
<keyword evidence="6" id="KW-0456">Lyase</keyword>
<dbReference type="KEGG" id="soe:110782832"/>
<keyword evidence="9" id="KW-1185">Reference proteome</keyword>
<dbReference type="InterPro" id="IPR033697">
    <property type="entry name" value="Ribonuclease_T2_eukaryotic"/>
</dbReference>
<proteinExistence type="inferred from homology"/>
<dbReference type="Pfam" id="PF00445">
    <property type="entry name" value="Ribonuclease_T2"/>
    <property type="match status" value="1"/>
</dbReference>
<protein>
    <submittedName>
        <fullName evidence="10">Ribonuclease 1-like</fullName>
    </submittedName>
</protein>
<accession>A0A9R0I534</accession>
<dbReference type="GO" id="GO:0005576">
    <property type="term" value="C:extracellular region"/>
    <property type="evidence" value="ECO:0000318"/>
    <property type="project" value="GO_Central"/>
</dbReference>
<keyword evidence="8" id="KW-0732">Signal</keyword>
<dbReference type="GO" id="GO:0006401">
    <property type="term" value="P:RNA catabolic process"/>
    <property type="evidence" value="ECO:0000318"/>
    <property type="project" value="GO_Central"/>
</dbReference>
<evidence type="ECO:0000256" key="8">
    <source>
        <dbReference type="SAM" id="SignalP"/>
    </source>
</evidence>
<evidence type="ECO:0000256" key="4">
    <source>
        <dbReference type="ARBA" id="ARBA00022801"/>
    </source>
</evidence>
<comment type="similarity">
    <text evidence="1 7">Belongs to the RNase T2 family.</text>
</comment>
<dbReference type="SUPFAM" id="SSF55895">
    <property type="entry name" value="Ribonuclease Rh-like"/>
    <property type="match status" value="1"/>
</dbReference>
<dbReference type="GO" id="GO:0016787">
    <property type="term" value="F:hydrolase activity"/>
    <property type="evidence" value="ECO:0007669"/>
    <property type="project" value="UniProtKB-KW"/>
</dbReference>
<keyword evidence="3" id="KW-0255">Endonuclease</keyword>
<evidence type="ECO:0000256" key="5">
    <source>
        <dbReference type="ARBA" id="ARBA00023157"/>
    </source>
</evidence>
<reference evidence="10" key="2">
    <citation type="submission" date="2025-08" db="UniProtKB">
        <authorList>
            <consortium name="RefSeq"/>
        </authorList>
    </citation>
    <scope>IDENTIFICATION</scope>
    <source>
        <tissue evidence="10">Leaf</tissue>
    </source>
</reference>
<dbReference type="GO" id="GO:0033897">
    <property type="term" value="F:ribonuclease T2 activity"/>
    <property type="evidence" value="ECO:0007669"/>
    <property type="project" value="InterPro"/>
</dbReference>
<sequence>MAESGSSMLTKLTLLLSFAVVALGNKTVNDLRAFYLVQQWLGSYCNQEGTRCCYPPSGKPSPDFTIDGLWPYSSDGNFAYNCGDDNYDVGRIKPLEKALRKSWPSFTCPQIGRKFWVHEWNKHGTCTKSVLGEIPYFEAALDLKNKANIYLALARAGIRPSANRFYTLKSVKLALVRSIGFHPWIRCNHNAAGNSQIWQVTFCADITGKKLIHCPYIPSGSNDCASEIQFPPYY</sequence>
<dbReference type="GO" id="GO:0004521">
    <property type="term" value="F:RNA endonuclease activity"/>
    <property type="evidence" value="ECO:0000318"/>
    <property type="project" value="GO_Central"/>
</dbReference>
<evidence type="ECO:0000256" key="3">
    <source>
        <dbReference type="ARBA" id="ARBA00022759"/>
    </source>
</evidence>
<keyword evidence="5" id="KW-1015">Disulfide bond</keyword>
<evidence type="ECO:0000313" key="9">
    <source>
        <dbReference type="Proteomes" id="UP000813463"/>
    </source>
</evidence>
<dbReference type="AlphaFoldDB" id="A0A9R0I534"/>
<keyword evidence="4" id="KW-0378">Hydrolase</keyword>
<dbReference type="InterPro" id="IPR033130">
    <property type="entry name" value="RNase_T2_His_AS_2"/>
</dbReference>
<evidence type="ECO:0000256" key="6">
    <source>
        <dbReference type="ARBA" id="ARBA00023239"/>
    </source>
</evidence>
<organism evidence="9 10">
    <name type="scientific">Spinacia oleracea</name>
    <name type="common">Spinach</name>
    <dbReference type="NCBI Taxonomy" id="3562"/>
    <lineage>
        <taxon>Eukaryota</taxon>
        <taxon>Viridiplantae</taxon>
        <taxon>Streptophyta</taxon>
        <taxon>Embryophyta</taxon>
        <taxon>Tracheophyta</taxon>
        <taxon>Spermatophyta</taxon>
        <taxon>Magnoliopsida</taxon>
        <taxon>eudicotyledons</taxon>
        <taxon>Gunneridae</taxon>
        <taxon>Pentapetalae</taxon>
        <taxon>Caryophyllales</taxon>
        <taxon>Chenopodiaceae</taxon>
        <taxon>Chenopodioideae</taxon>
        <taxon>Anserineae</taxon>
        <taxon>Spinacia</taxon>
    </lineage>
</organism>
<reference evidence="9" key="1">
    <citation type="journal article" date="2021" name="Nat. Commun.">
        <title>Genomic analyses provide insights into spinach domestication and the genetic basis of agronomic traits.</title>
        <authorList>
            <person name="Cai X."/>
            <person name="Sun X."/>
            <person name="Xu C."/>
            <person name="Sun H."/>
            <person name="Wang X."/>
            <person name="Ge C."/>
            <person name="Zhang Z."/>
            <person name="Wang Q."/>
            <person name="Fei Z."/>
            <person name="Jiao C."/>
            <person name="Wang Q."/>
        </authorList>
    </citation>
    <scope>NUCLEOTIDE SEQUENCE [LARGE SCALE GENOMIC DNA]</scope>
    <source>
        <strain evidence="9">cv. Varoflay</strain>
    </source>
</reference>
<keyword evidence="2" id="KW-0540">Nuclease</keyword>
<evidence type="ECO:0000256" key="7">
    <source>
        <dbReference type="RuleBase" id="RU004328"/>
    </source>
</evidence>
<dbReference type="GO" id="GO:0003723">
    <property type="term" value="F:RNA binding"/>
    <property type="evidence" value="ECO:0007669"/>
    <property type="project" value="InterPro"/>
</dbReference>
<feature type="signal peptide" evidence="8">
    <location>
        <begin position="1"/>
        <end position="24"/>
    </location>
</feature>
<dbReference type="InterPro" id="IPR036430">
    <property type="entry name" value="RNase_T2-like_sf"/>
</dbReference>
<dbReference type="Gene3D" id="3.90.730.10">
    <property type="entry name" value="Ribonuclease T2-like"/>
    <property type="match status" value="1"/>
</dbReference>
<dbReference type="RefSeq" id="XP_021842773.1">
    <property type="nucleotide sequence ID" value="XM_021987081.2"/>
</dbReference>
<evidence type="ECO:0000313" key="10">
    <source>
        <dbReference type="RefSeq" id="XP_021842773.1"/>
    </source>
</evidence>
<dbReference type="InterPro" id="IPR001568">
    <property type="entry name" value="RNase_T2-like"/>
</dbReference>
<dbReference type="PANTHER" id="PTHR11240">
    <property type="entry name" value="RIBONUCLEASE T2"/>
    <property type="match status" value="1"/>
</dbReference>